<sequence>MKKVLRKSLSFSVGLYFLMVGVIGCSQNNGDFINRSNDQSSNQKVTIDVAIHVANPKGQEAAFYQTVQKFMEKNPNIEVNLQGTEQKAHIKKIKMMAQSDTLPDIFWILPASAKELEEAGMLLDLTDFLNENRGIIEKFHSNMLNPYQLNGSQFGLPYQSLVTGFWYNKALFDQYGVKLPETYTDLIEAVKIFEENNVIAIAKGSRDPYSVWAFLTMLSRYGYFDKIDNILAGEESYNNEEFLKFYKKIAELRELGAFPENVAALSYFHSVQMFLNGEAAMLDAGVWETKKIEESPIANDVGFWWGPTFSDGVGNQQLSSIVPAAPLVVSKKVEDDEAKYEAVMKFLKFYYSEEGAQIMLENQVPPMIKFKGEIDQEKHPVFAKVIEQMNNPDWTSQPNQPDLIVPEPIANAINDSIYGVINGIYTPEEALNVVDKKMNGH</sequence>
<keyword evidence="2" id="KW-0813">Transport</keyword>
<organism evidence="4 5">
    <name type="scientific">Bacillus taeanensis</name>
    <dbReference type="NCBI Taxonomy" id="273032"/>
    <lineage>
        <taxon>Bacteria</taxon>
        <taxon>Bacillati</taxon>
        <taxon>Bacillota</taxon>
        <taxon>Bacilli</taxon>
        <taxon>Bacillales</taxon>
        <taxon>Bacillaceae</taxon>
        <taxon>Bacillus</taxon>
    </lineage>
</organism>
<evidence type="ECO:0000313" key="4">
    <source>
        <dbReference type="EMBL" id="RBW70786.1"/>
    </source>
</evidence>
<dbReference type="PANTHER" id="PTHR30061:SF50">
    <property type="entry name" value="MALTOSE_MALTODEXTRIN-BINDING PERIPLASMIC PROTEIN"/>
    <property type="match status" value="1"/>
</dbReference>
<comment type="caution">
    <text evidence="4">The sequence shown here is derived from an EMBL/GenBank/DDBJ whole genome shotgun (WGS) entry which is preliminary data.</text>
</comment>
<dbReference type="EMBL" id="QOCW01000003">
    <property type="protein sequence ID" value="RBW70786.1"/>
    <property type="molecule type" value="Genomic_DNA"/>
</dbReference>
<dbReference type="Gene3D" id="3.40.190.10">
    <property type="entry name" value="Periplasmic binding protein-like II"/>
    <property type="match status" value="2"/>
</dbReference>
<dbReference type="Pfam" id="PF01547">
    <property type="entry name" value="SBP_bac_1"/>
    <property type="match status" value="1"/>
</dbReference>
<keyword evidence="5" id="KW-1185">Reference proteome</keyword>
<accession>A0A366XYV3</accession>
<dbReference type="RefSeq" id="WP_113804779.1">
    <property type="nucleotide sequence ID" value="NZ_QOCW01000003.1"/>
</dbReference>
<reference evidence="4 5" key="1">
    <citation type="submission" date="2018-07" db="EMBL/GenBank/DDBJ databases">
        <title>Lottiidibacillus patelloidae gen. nov., sp. nov., isolated from the intestinal tract of a marine limpet and the reclassification of B. taeanensis BH030017T, B. algicola KMM 3737T and B. hwajinpoensis SW-72T as genus Lottiidibacillus.</title>
        <authorList>
            <person name="Liu R."/>
            <person name="Huang Z."/>
        </authorList>
    </citation>
    <scope>NUCLEOTIDE SEQUENCE [LARGE SCALE GENOMIC DNA]</scope>
    <source>
        <strain evidence="4 5">BH030017</strain>
    </source>
</reference>
<dbReference type="PANTHER" id="PTHR30061">
    <property type="entry name" value="MALTOSE-BINDING PERIPLASMIC PROTEIN"/>
    <property type="match status" value="1"/>
</dbReference>
<proteinExistence type="inferred from homology"/>
<protein>
    <recommendedName>
        <fullName evidence="6">Carbohydrate ABC transporter substrate-binding protein</fullName>
    </recommendedName>
</protein>
<dbReference type="InterPro" id="IPR006059">
    <property type="entry name" value="SBP"/>
</dbReference>
<evidence type="ECO:0000313" key="5">
    <source>
        <dbReference type="Proteomes" id="UP000253314"/>
    </source>
</evidence>
<dbReference type="OrthoDB" id="9798191at2"/>
<evidence type="ECO:0008006" key="6">
    <source>
        <dbReference type="Google" id="ProtNLM"/>
    </source>
</evidence>
<dbReference type="AlphaFoldDB" id="A0A366XYV3"/>
<dbReference type="PROSITE" id="PS51257">
    <property type="entry name" value="PROKAR_LIPOPROTEIN"/>
    <property type="match status" value="1"/>
</dbReference>
<name>A0A366XYV3_9BACI</name>
<dbReference type="GO" id="GO:0055052">
    <property type="term" value="C:ATP-binding cassette (ABC) transporter complex, substrate-binding subunit-containing"/>
    <property type="evidence" value="ECO:0007669"/>
    <property type="project" value="TreeGrafter"/>
</dbReference>
<dbReference type="GO" id="GO:0015768">
    <property type="term" value="P:maltose transport"/>
    <property type="evidence" value="ECO:0007669"/>
    <property type="project" value="TreeGrafter"/>
</dbReference>
<gene>
    <name evidence="4" type="ORF">DS031_04735</name>
</gene>
<evidence type="ECO:0000256" key="2">
    <source>
        <dbReference type="ARBA" id="ARBA00022448"/>
    </source>
</evidence>
<dbReference type="GO" id="GO:1901982">
    <property type="term" value="F:maltose binding"/>
    <property type="evidence" value="ECO:0007669"/>
    <property type="project" value="TreeGrafter"/>
</dbReference>
<dbReference type="GO" id="GO:0042956">
    <property type="term" value="P:maltodextrin transmembrane transport"/>
    <property type="evidence" value="ECO:0007669"/>
    <property type="project" value="TreeGrafter"/>
</dbReference>
<evidence type="ECO:0000256" key="3">
    <source>
        <dbReference type="ARBA" id="ARBA00022729"/>
    </source>
</evidence>
<evidence type="ECO:0000256" key="1">
    <source>
        <dbReference type="ARBA" id="ARBA00008520"/>
    </source>
</evidence>
<dbReference type="SUPFAM" id="SSF53850">
    <property type="entry name" value="Periplasmic binding protein-like II"/>
    <property type="match status" value="1"/>
</dbReference>
<dbReference type="Proteomes" id="UP000253314">
    <property type="component" value="Unassembled WGS sequence"/>
</dbReference>
<keyword evidence="3" id="KW-0732">Signal</keyword>
<comment type="similarity">
    <text evidence="1">Belongs to the bacterial solute-binding protein 1 family.</text>
</comment>